<accession>A0A6H5I7R5</accession>
<protein>
    <submittedName>
        <fullName evidence="1">Uncharacterized protein</fullName>
    </submittedName>
</protein>
<evidence type="ECO:0000313" key="1">
    <source>
        <dbReference type="EMBL" id="CAB0031036.1"/>
    </source>
</evidence>
<keyword evidence="2" id="KW-1185">Reference proteome</keyword>
<dbReference type="AlphaFoldDB" id="A0A6H5I7R5"/>
<dbReference type="Proteomes" id="UP000479190">
    <property type="component" value="Unassembled WGS sequence"/>
</dbReference>
<reference evidence="1 2" key="1">
    <citation type="submission" date="2020-02" db="EMBL/GenBank/DDBJ databases">
        <authorList>
            <person name="Ferguson B K."/>
        </authorList>
    </citation>
    <scope>NUCLEOTIDE SEQUENCE [LARGE SCALE GENOMIC DNA]</scope>
</reference>
<evidence type="ECO:0000313" key="2">
    <source>
        <dbReference type="Proteomes" id="UP000479190"/>
    </source>
</evidence>
<dbReference type="EMBL" id="CADCXV010000605">
    <property type="protein sequence ID" value="CAB0031036.1"/>
    <property type="molecule type" value="Genomic_DNA"/>
</dbReference>
<name>A0A6H5I7R5_9HYME</name>
<proteinExistence type="predicted"/>
<sequence length="195" mass="21924">MAARKLSAKLSENRAETLEAIKLPSRLVGRLDLVLLSCFSENKVKFHRSQLVSSALSSAKNRVETLEAKKSSTRPAVDSFLCCFPSTRTTTFYCCHTASTKQPHTPMPHSFHPNHTTNVQGQDSALSTTYHTCSHVFTLSRSDVESWCHCVPHCPRRSTTHRVRSARYCTDRSARAVHTQDSTSDRERVKTCEKV</sequence>
<organism evidence="1 2">
    <name type="scientific">Trichogramma brassicae</name>
    <dbReference type="NCBI Taxonomy" id="86971"/>
    <lineage>
        <taxon>Eukaryota</taxon>
        <taxon>Metazoa</taxon>
        <taxon>Ecdysozoa</taxon>
        <taxon>Arthropoda</taxon>
        <taxon>Hexapoda</taxon>
        <taxon>Insecta</taxon>
        <taxon>Pterygota</taxon>
        <taxon>Neoptera</taxon>
        <taxon>Endopterygota</taxon>
        <taxon>Hymenoptera</taxon>
        <taxon>Apocrita</taxon>
        <taxon>Proctotrupomorpha</taxon>
        <taxon>Chalcidoidea</taxon>
        <taxon>Trichogrammatidae</taxon>
        <taxon>Trichogramma</taxon>
    </lineage>
</organism>
<gene>
    <name evidence="1" type="ORF">TBRA_LOCUS3019</name>
</gene>